<gene>
    <name evidence="1" type="ORF">PAAG_11565</name>
</gene>
<evidence type="ECO:0000313" key="2">
    <source>
        <dbReference type="Proteomes" id="UP000002059"/>
    </source>
</evidence>
<dbReference type="EMBL" id="KN293997">
    <property type="protein sequence ID" value="KGQ01717.1"/>
    <property type="molecule type" value="Genomic_DNA"/>
</dbReference>
<sequence length="657" mass="73428">MHPLLDPFLYDSMRVCQIIRNTGPEETPRPTNLSITDNSIQPTLNATSHPDLVKDDKRSRAISIGYDQLELDPQQLEAATEKCREYWYCLAAMAISRCREGLPPASTNPRNMLNRIPAIRTGLGNIISSTWRITEAANCGVAEKVREVQGLLQIGSQAPIPCIFGGESFRQWIGSSDEARGAPIYLGILAIGWSYILSAHLVEMRGEGAEMSCTNSRVTAYLQEAERVNAPLFIVDLGELDEEEARWWAAILAPSEGWRAIVSQRKMESIWLPGNSLIHHPPSSRKAFEYLARFSSRHNLGSQFLVGLTTAMTFPTHNYHGTVVQLPLPAESTGQQKNTSLKSSTPDWATVSDQLSYYITLSCSLEVVISILCGMFWESDVTCNMVSPWLHPILREVPEGQGIARTPGLYHEILAIMCSFRRPQVFTLWLGAVASGLTPTILCQVARGRPPLDANAFPWTGCPQSFMDVPGSGSYICEGSTDKVRRADVWRLLHLPPVTEDDLHYESRPFTPWAPIGDTTVRNCVSRVIVHLNCSRHNFGYQHWNWTLEDGTVIEDQGYESTAGDSFPEESNLNMDMIADLVFHQKSLDQEASREASLDIFRWVTVNGEGTPPEKVYRDAWVQFEDDSDEETDASNDDNIVCYERGGGVGEWLDRII</sequence>
<dbReference type="OMA" id="AFPWTGC"/>
<dbReference type="AlphaFoldDB" id="A0A0A2V5X1"/>
<accession>A0A0A2V5X1</accession>
<name>A0A0A2V5X1_PARBA</name>
<dbReference type="OrthoDB" id="4171084at2759"/>
<dbReference type="Proteomes" id="UP000002059">
    <property type="component" value="Partially assembled WGS sequence"/>
</dbReference>
<organism evidence="1 2">
    <name type="scientific">Paracoccidioides lutzii (strain ATCC MYA-826 / Pb01)</name>
    <name type="common">Paracoccidioides brasiliensis</name>
    <dbReference type="NCBI Taxonomy" id="502779"/>
    <lineage>
        <taxon>Eukaryota</taxon>
        <taxon>Fungi</taxon>
        <taxon>Dikarya</taxon>
        <taxon>Ascomycota</taxon>
        <taxon>Pezizomycotina</taxon>
        <taxon>Eurotiomycetes</taxon>
        <taxon>Eurotiomycetidae</taxon>
        <taxon>Onygenales</taxon>
        <taxon>Ajellomycetaceae</taxon>
        <taxon>Paracoccidioides</taxon>
    </lineage>
</organism>
<dbReference type="KEGG" id="pbl:PAAG_11565"/>
<reference evidence="1 2" key="1">
    <citation type="journal article" date="2011" name="PLoS Genet.">
        <title>Comparative genomic analysis of human fungal pathogens causing paracoccidioidomycosis.</title>
        <authorList>
            <person name="Desjardins C.A."/>
            <person name="Champion M.D."/>
            <person name="Holder J.W."/>
            <person name="Muszewska A."/>
            <person name="Goldberg J."/>
            <person name="Bailao A.M."/>
            <person name="Brigido M.M."/>
            <person name="Ferreira M.E."/>
            <person name="Garcia A.M."/>
            <person name="Grynberg M."/>
            <person name="Gujja S."/>
            <person name="Heiman D.I."/>
            <person name="Henn M.R."/>
            <person name="Kodira C.D."/>
            <person name="Leon-Narvaez H."/>
            <person name="Longo L.V."/>
            <person name="Ma L.J."/>
            <person name="Malavazi I."/>
            <person name="Matsuo A.L."/>
            <person name="Morais F.V."/>
            <person name="Pereira M."/>
            <person name="Rodriguez-Brito S."/>
            <person name="Sakthikumar S."/>
            <person name="Salem-Izacc S.M."/>
            <person name="Sykes S.M."/>
            <person name="Teixeira M.M."/>
            <person name="Vallejo M.C."/>
            <person name="Walter M.E."/>
            <person name="Yandava C."/>
            <person name="Young S."/>
            <person name="Zeng Q."/>
            <person name="Zucker J."/>
            <person name="Felipe M.S."/>
            <person name="Goldman G.H."/>
            <person name="Haas B.J."/>
            <person name="McEwen J.G."/>
            <person name="Nino-Vega G."/>
            <person name="Puccia R."/>
            <person name="San-Blas G."/>
            <person name="Soares C.M."/>
            <person name="Birren B.W."/>
            <person name="Cuomo C.A."/>
        </authorList>
    </citation>
    <scope>NUCLEOTIDE SEQUENCE [LARGE SCALE GENOMIC DNA]</scope>
    <source>
        <strain evidence="2">ATCC MYA-826 / Pb01</strain>
    </source>
</reference>
<dbReference type="GeneID" id="9098564"/>
<dbReference type="HOGENOM" id="CLU_013935_2_0_1"/>
<evidence type="ECO:0000313" key="1">
    <source>
        <dbReference type="EMBL" id="KGQ01717.1"/>
    </source>
</evidence>
<dbReference type="VEuPathDB" id="FungiDB:PAAG_11565"/>
<protein>
    <submittedName>
        <fullName evidence="1">Uncharacterized protein</fullName>
    </submittedName>
</protein>
<keyword evidence="2" id="KW-1185">Reference proteome</keyword>
<dbReference type="eggNOG" id="ENOG502SNSN">
    <property type="taxonomic scope" value="Eukaryota"/>
</dbReference>
<proteinExistence type="predicted"/>
<dbReference type="RefSeq" id="XP_015703218.1">
    <property type="nucleotide sequence ID" value="XM_015847194.1"/>
</dbReference>